<keyword evidence="1" id="KW-0472">Membrane</keyword>
<feature type="transmembrane region" description="Helical" evidence="1">
    <location>
        <begin position="201"/>
        <end position="219"/>
    </location>
</feature>
<protein>
    <recommendedName>
        <fullName evidence="4">ABC-2 type transport system permease protein</fullName>
    </recommendedName>
</protein>
<sequence length="470" mass="55613">MKRTVAILRFIRKNRSQKKRKLYRFAFGVALDKTISVYLGLFTILFLIILYDQLQQFEPIFHQIESLTENRLSWIVIGLIAGALVLSNEDPAIRITSAEYKLSTLSYSIKHIWKLLFLEKMIRSMINITAFFSLLLIFTPFSYVFVIKLFIITLVSTLLVILPQWYFHSLHGLKRWIIYFLGLILIAISRLIVITEVVPEEWMISIILVMLLIFQFYIYPKRFKKASWTQIAERNDQKVWNMMIVRFMSDTKTKPVQRKSAWKDIYQHVYMKKPFRYSKASHMYRRIWLKGLQDHIEYVIMILIYFAICVFLTSFKGELVQGLGIVGAMFMYVKLVGSLFVTVFQYPLVHSIPWNMRNLKSSYMFFVYCSSVLLFIVMAIALWIGKGFTLNILWYSICFVLALYVLVDFQLTHHLKRFNNRWYTATAYEQLLVLALYASLFISVLNVKFLFCSFLIILIGKYKKKLPINN</sequence>
<feature type="transmembrane region" description="Helical" evidence="1">
    <location>
        <begin position="392"/>
        <end position="411"/>
    </location>
</feature>
<keyword evidence="1" id="KW-0812">Transmembrane</keyword>
<feature type="transmembrane region" description="Helical" evidence="1">
    <location>
        <begin position="321"/>
        <end position="344"/>
    </location>
</feature>
<dbReference type="AlphaFoldDB" id="A0A841RMH8"/>
<dbReference type="RefSeq" id="WP_184247692.1">
    <property type="nucleotide sequence ID" value="NZ_BAAACU010000064.1"/>
</dbReference>
<reference evidence="2 3" key="1">
    <citation type="submission" date="2020-08" db="EMBL/GenBank/DDBJ databases">
        <title>Genomic Encyclopedia of Type Strains, Phase IV (KMG-IV): sequencing the most valuable type-strain genomes for metagenomic binning, comparative biology and taxonomic classification.</title>
        <authorList>
            <person name="Goeker M."/>
        </authorList>
    </citation>
    <scope>NUCLEOTIDE SEQUENCE [LARGE SCALE GENOMIC DNA]</scope>
    <source>
        <strain evidence="2 3">DSM 11805</strain>
    </source>
</reference>
<evidence type="ECO:0000313" key="2">
    <source>
        <dbReference type="EMBL" id="MBB6513112.1"/>
    </source>
</evidence>
<evidence type="ECO:0008006" key="4">
    <source>
        <dbReference type="Google" id="ProtNLM"/>
    </source>
</evidence>
<feature type="transmembrane region" description="Helical" evidence="1">
    <location>
        <begin position="149"/>
        <end position="167"/>
    </location>
</feature>
<organism evidence="2 3">
    <name type="scientific">Gracilibacillus halotolerans</name>
    <dbReference type="NCBI Taxonomy" id="74386"/>
    <lineage>
        <taxon>Bacteria</taxon>
        <taxon>Bacillati</taxon>
        <taxon>Bacillota</taxon>
        <taxon>Bacilli</taxon>
        <taxon>Bacillales</taxon>
        <taxon>Bacillaceae</taxon>
        <taxon>Gracilibacillus</taxon>
    </lineage>
</organism>
<keyword evidence="3" id="KW-1185">Reference proteome</keyword>
<dbReference type="Proteomes" id="UP000572212">
    <property type="component" value="Unassembled WGS sequence"/>
</dbReference>
<proteinExistence type="predicted"/>
<feature type="transmembrane region" description="Helical" evidence="1">
    <location>
        <begin position="21"/>
        <end position="51"/>
    </location>
</feature>
<feature type="transmembrane region" description="Helical" evidence="1">
    <location>
        <begin position="71"/>
        <end position="87"/>
    </location>
</feature>
<evidence type="ECO:0000313" key="3">
    <source>
        <dbReference type="Proteomes" id="UP000572212"/>
    </source>
</evidence>
<gene>
    <name evidence="2" type="ORF">GGQ92_001902</name>
</gene>
<feature type="transmembrane region" description="Helical" evidence="1">
    <location>
        <begin position="176"/>
        <end position="195"/>
    </location>
</feature>
<accession>A0A841RMH8</accession>
<comment type="caution">
    <text evidence="2">The sequence shown here is derived from an EMBL/GenBank/DDBJ whole genome shotgun (WGS) entry which is preliminary data.</text>
</comment>
<evidence type="ECO:0000256" key="1">
    <source>
        <dbReference type="SAM" id="Phobius"/>
    </source>
</evidence>
<keyword evidence="1" id="KW-1133">Transmembrane helix</keyword>
<feature type="transmembrane region" description="Helical" evidence="1">
    <location>
        <begin position="295"/>
        <end position="315"/>
    </location>
</feature>
<feature type="transmembrane region" description="Helical" evidence="1">
    <location>
        <begin position="431"/>
        <end position="460"/>
    </location>
</feature>
<name>A0A841RMH8_9BACI</name>
<feature type="transmembrane region" description="Helical" evidence="1">
    <location>
        <begin position="365"/>
        <end position="386"/>
    </location>
</feature>
<dbReference type="EMBL" id="JACHON010000008">
    <property type="protein sequence ID" value="MBB6513112.1"/>
    <property type="molecule type" value="Genomic_DNA"/>
</dbReference>